<keyword evidence="2" id="KW-1185">Reference proteome</keyword>
<protein>
    <submittedName>
        <fullName evidence="1">Type VI secretion system-associated protein</fullName>
    </submittedName>
</protein>
<dbReference type="InterPro" id="IPR010263">
    <property type="entry name" value="T6SS_TssK"/>
</dbReference>
<dbReference type="RefSeq" id="WP_251972959.1">
    <property type="nucleotide sequence ID" value="NZ_AP025730.1"/>
</dbReference>
<accession>A0ABN6PLF1</accession>
<name>A0ABN6PLF1_9BURK</name>
<dbReference type="EMBL" id="AP025730">
    <property type="protein sequence ID" value="BDI04873.1"/>
    <property type="molecule type" value="Genomic_DNA"/>
</dbReference>
<dbReference type="PANTHER" id="PTHR35566">
    <property type="entry name" value="BLR3599 PROTEIN"/>
    <property type="match status" value="1"/>
</dbReference>
<organism evidence="1 2">
    <name type="scientific">Sphaerotilus microaerophilus</name>
    <dbReference type="NCBI Taxonomy" id="2914710"/>
    <lineage>
        <taxon>Bacteria</taxon>
        <taxon>Pseudomonadati</taxon>
        <taxon>Pseudomonadota</taxon>
        <taxon>Betaproteobacteria</taxon>
        <taxon>Burkholderiales</taxon>
        <taxon>Sphaerotilaceae</taxon>
        <taxon>Sphaerotilus</taxon>
    </lineage>
</organism>
<evidence type="ECO:0000313" key="1">
    <source>
        <dbReference type="EMBL" id="BDI04873.1"/>
    </source>
</evidence>
<dbReference type="Pfam" id="PF05936">
    <property type="entry name" value="T6SS_VasE"/>
    <property type="match status" value="1"/>
</dbReference>
<dbReference type="Proteomes" id="UP001057498">
    <property type="component" value="Chromosome"/>
</dbReference>
<gene>
    <name evidence="1" type="ORF">CATMQ487_18430</name>
</gene>
<sequence length="446" mass="49484">MSVYDKVVWSQGMFLQPQHFQQETRHLEQLVEARAQALRAHGWGHAELVIDEALLAQGRVGLTRARGVLPDGTPFSVPDQLPLPAPLDVGDDLKDEVVFLAAPLQRVGATDFDFGAEVAPGPCRYAVQEDAVRDLTDATEDPVPIQTGRLRLRLVRRRDLNDGEAALGVVRVLERRADRQLVLERGYIAPQLRIDASRQLSDQAGKLVAAMDAYARALTARMGDARQGVSEIADFLMLMLLNRHQPVLRQFALGPHVHPETLHLACLYLAGELSSFGSDAGARLPQAFPPYRHDDLQGCFAPLLQFIAVQLAQVPVPRATIIELTDRQHGFRTAVVRDTELLQQASYVLAVQAQLPAEQLCQRFLAQAKVGPVERIREIVSLALPGMGLRNLPVAPRQLPYHAGYHYFEVDRSGELWKQFERSGNLALHVAGDFPGLELQLWAIRP</sequence>
<evidence type="ECO:0000313" key="2">
    <source>
        <dbReference type="Proteomes" id="UP001057498"/>
    </source>
</evidence>
<reference evidence="1" key="1">
    <citation type="submission" date="2022-04" db="EMBL/GenBank/DDBJ databases">
        <title>Whole genome sequence of Sphaerotilus sp. FB-5.</title>
        <authorList>
            <person name="Takeda M."/>
            <person name="Narihara S."/>
            <person name="Akimoto M."/>
            <person name="Akimoto R."/>
            <person name="Nishiyashiki S."/>
            <person name="Murakami T."/>
        </authorList>
    </citation>
    <scope>NUCLEOTIDE SEQUENCE</scope>
    <source>
        <strain evidence="1">FB-5</strain>
    </source>
</reference>
<proteinExistence type="predicted"/>
<dbReference type="PANTHER" id="PTHR35566:SF1">
    <property type="entry name" value="TYPE VI SECRETION SYSTEM BASEPLATE COMPONENT TSSK1"/>
    <property type="match status" value="1"/>
</dbReference>
<dbReference type="NCBIfam" id="TIGR03353">
    <property type="entry name" value="VI_chp_4"/>
    <property type="match status" value="1"/>
</dbReference>